<dbReference type="GO" id="GO:0016192">
    <property type="term" value="P:vesicle-mediated transport"/>
    <property type="evidence" value="ECO:0007669"/>
    <property type="project" value="TreeGrafter"/>
</dbReference>
<dbReference type="InterPro" id="IPR032816">
    <property type="entry name" value="VTT_dom"/>
</dbReference>
<evidence type="ECO:0000256" key="9">
    <source>
        <dbReference type="ARBA" id="ARBA00023136"/>
    </source>
</evidence>
<feature type="transmembrane region" description="Helical" evidence="10">
    <location>
        <begin position="226"/>
        <end position="249"/>
    </location>
</feature>
<organism evidence="12 13">
    <name type="scientific">Starmerella bacillaris</name>
    <name type="common">Yeast</name>
    <name type="synonym">Candida zemplinina</name>
    <dbReference type="NCBI Taxonomy" id="1247836"/>
    <lineage>
        <taxon>Eukaryota</taxon>
        <taxon>Fungi</taxon>
        <taxon>Dikarya</taxon>
        <taxon>Ascomycota</taxon>
        <taxon>Saccharomycotina</taxon>
        <taxon>Dipodascomycetes</taxon>
        <taxon>Dipodascales</taxon>
        <taxon>Trichomonascaceae</taxon>
        <taxon>Starmerella</taxon>
    </lineage>
</organism>
<feature type="transmembrane region" description="Helical" evidence="10">
    <location>
        <begin position="83"/>
        <end position="103"/>
    </location>
</feature>
<dbReference type="InterPro" id="IPR051076">
    <property type="entry name" value="Golgi_membrane_TVP38/TMEM64"/>
</dbReference>
<reference evidence="12 13" key="1">
    <citation type="journal article" date="2023" name="Elife">
        <title>Identification of key yeast species and microbe-microbe interactions impacting larval growth of Drosophila in the wild.</title>
        <authorList>
            <person name="Mure A."/>
            <person name="Sugiura Y."/>
            <person name="Maeda R."/>
            <person name="Honda K."/>
            <person name="Sakurai N."/>
            <person name="Takahashi Y."/>
            <person name="Watada M."/>
            <person name="Katoh T."/>
            <person name="Gotoh A."/>
            <person name="Gotoh Y."/>
            <person name="Taniguchi I."/>
            <person name="Nakamura K."/>
            <person name="Hayashi T."/>
            <person name="Katayama T."/>
            <person name="Uemura T."/>
            <person name="Hattori Y."/>
        </authorList>
    </citation>
    <scope>NUCLEOTIDE SEQUENCE [LARGE SCALE GENOMIC DNA]</scope>
    <source>
        <strain evidence="12 13">SB-73</strain>
    </source>
</reference>
<evidence type="ECO:0000259" key="11">
    <source>
        <dbReference type="Pfam" id="PF09335"/>
    </source>
</evidence>
<dbReference type="Pfam" id="PF09335">
    <property type="entry name" value="VTT_dom"/>
    <property type="match status" value="1"/>
</dbReference>
<dbReference type="PANTHER" id="PTHR47549">
    <property type="entry name" value="GOLGI APPARATUS MEMBRANE PROTEIN TVP38-RELATED"/>
    <property type="match status" value="1"/>
</dbReference>
<comment type="caution">
    <text evidence="12">The sequence shown here is derived from an EMBL/GenBank/DDBJ whole genome shotgun (WGS) entry which is preliminary data.</text>
</comment>
<evidence type="ECO:0000256" key="7">
    <source>
        <dbReference type="ARBA" id="ARBA00022989"/>
    </source>
</evidence>
<comment type="subcellular location">
    <subcellularLocation>
        <location evidence="2">Golgi apparatus membrane</location>
        <topology evidence="2">Multi-pass membrane protein</topology>
    </subcellularLocation>
</comment>
<evidence type="ECO:0000256" key="4">
    <source>
        <dbReference type="ARBA" id="ARBA00013533"/>
    </source>
</evidence>
<dbReference type="AlphaFoldDB" id="A0AAV5RPN7"/>
<comment type="function">
    <text evidence="1">Golgi membrane protein involved in vesicular trafficking and spindle migration.</text>
</comment>
<comment type="similarity">
    <text evidence="3">Belongs to the TVP38/TMEM64 family.</text>
</comment>
<keyword evidence="6 10" id="KW-0812">Transmembrane</keyword>
<name>A0AAV5RPN7_STABA</name>
<dbReference type="GO" id="GO:0000022">
    <property type="term" value="P:mitotic spindle elongation"/>
    <property type="evidence" value="ECO:0007669"/>
    <property type="project" value="TreeGrafter"/>
</dbReference>
<dbReference type="Proteomes" id="UP001362899">
    <property type="component" value="Unassembled WGS sequence"/>
</dbReference>
<feature type="domain" description="VTT" evidence="11">
    <location>
        <begin position="100"/>
        <end position="215"/>
    </location>
</feature>
<evidence type="ECO:0000313" key="12">
    <source>
        <dbReference type="EMBL" id="GMM53207.1"/>
    </source>
</evidence>
<evidence type="ECO:0000256" key="1">
    <source>
        <dbReference type="ARBA" id="ARBA00002978"/>
    </source>
</evidence>
<evidence type="ECO:0000256" key="6">
    <source>
        <dbReference type="ARBA" id="ARBA00022692"/>
    </source>
</evidence>
<keyword evidence="9 10" id="KW-0472">Membrane</keyword>
<keyword evidence="7 10" id="KW-1133">Transmembrane helix</keyword>
<dbReference type="PANTHER" id="PTHR47549:SF1">
    <property type="entry name" value="GOLGI APPARATUS MEMBRANE PROTEIN TVP38"/>
    <property type="match status" value="1"/>
</dbReference>
<evidence type="ECO:0000256" key="5">
    <source>
        <dbReference type="ARBA" id="ARBA00020673"/>
    </source>
</evidence>
<sequence length="277" mass="30708">MSQPQPANRLKTGFEQTKSALRERIQSLKIWYGGLVLWKRILVILGGCLSCILGLIALIYRNAIFAFLVSIADKFAALKYSHLLMFFLLVIVSFPPFIGYTALSMLSGLAYGFPNGFPVLVLGTCVGSSLCFLLFSRVLNERAKKLALRSERFSRLITVLKEDSFFLLFLFRLCPLPYSMSNAALSAIPSVSFSHFIGATVCSSPKLLIPVFVGSRISKAEKDANVSWANFFGAFMAIIASSTISYIIYIRMTAISPPQPSDYELSDDEANEFEVVE</sequence>
<dbReference type="GO" id="GO:0000139">
    <property type="term" value="C:Golgi membrane"/>
    <property type="evidence" value="ECO:0007669"/>
    <property type="project" value="UniProtKB-SubCell"/>
</dbReference>
<keyword evidence="13" id="KW-1185">Reference proteome</keyword>
<gene>
    <name evidence="12" type="ORF">DASB73_041700</name>
</gene>
<protein>
    <recommendedName>
        <fullName evidence="4">Golgi apparatus membrane protein TVP38</fullName>
    </recommendedName>
    <alternativeName>
        <fullName evidence="5">Golgi apparatus membrane protein tvp38</fullName>
    </alternativeName>
</protein>
<evidence type="ECO:0000256" key="10">
    <source>
        <dbReference type="SAM" id="Phobius"/>
    </source>
</evidence>
<keyword evidence="8" id="KW-0333">Golgi apparatus</keyword>
<feature type="transmembrane region" description="Helical" evidence="10">
    <location>
        <begin position="41"/>
        <end position="71"/>
    </location>
</feature>
<proteinExistence type="inferred from homology"/>
<accession>A0AAV5RPN7</accession>
<evidence type="ECO:0000256" key="2">
    <source>
        <dbReference type="ARBA" id="ARBA00004653"/>
    </source>
</evidence>
<evidence type="ECO:0000256" key="8">
    <source>
        <dbReference type="ARBA" id="ARBA00023034"/>
    </source>
</evidence>
<evidence type="ECO:0000256" key="3">
    <source>
        <dbReference type="ARBA" id="ARBA00008640"/>
    </source>
</evidence>
<dbReference type="EMBL" id="BTGC01000008">
    <property type="protein sequence ID" value="GMM53207.1"/>
    <property type="molecule type" value="Genomic_DNA"/>
</dbReference>
<feature type="transmembrane region" description="Helical" evidence="10">
    <location>
        <begin position="115"/>
        <end position="135"/>
    </location>
</feature>
<evidence type="ECO:0000313" key="13">
    <source>
        <dbReference type="Proteomes" id="UP001362899"/>
    </source>
</evidence>